<comment type="cofactor">
    <cofactor evidence="2">
        <name>[4Fe-4S] cluster</name>
        <dbReference type="ChEBI" id="CHEBI:49883"/>
    </cofactor>
</comment>
<dbReference type="InterPro" id="IPR050573">
    <property type="entry name" value="SDH/FRD_Iron-Sulfur"/>
</dbReference>
<feature type="domain" description="4Fe-4S ferredoxin-type" evidence="14">
    <location>
        <begin position="150"/>
        <end position="179"/>
    </location>
</feature>
<evidence type="ECO:0000256" key="12">
    <source>
        <dbReference type="ARBA" id="ARBA00023291"/>
    </source>
</evidence>
<comment type="similarity">
    <text evidence="3">Belongs to the succinate dehydrogenase/fumarate reductase iron-sulfur protein family.</text>
</comment>
<evidence type="ECO:0000256" key="11">
    <source>
        <dbReference type="ARBA" id="ARBA00023014"/>
    </source>
</evidence>
<dbReference type="InterPro" id="IPR036010">
    <property type="entry name" value="2Fe-2S_ferredoxin-like_sf"/>
</dbReference>
<comment type="cofactor">
    <cofactor evidence="13">
        <name>[2Fe-2S] cluster</name>
        <dbReference type="ChEBI" id="CHEBI:190135"/>
    </cofactor>
</comment>
<evidence type="ECO:0000256" key="8">
    <source>
        <dbReference type="ARBA" id="ARBA00022723"/>
    </source>
</evidence>
<dbReference type="GO" id="GO:0008177">
    <property type="term" value="F:succinate dehydrogenase (quinone) activity"/>
    <property type="evidence" value="ECO:0007669"/>
    <property type="project" value="UniProtKB-EC"/>
</dbReference>
<keyword evidence="11" id="KW-0411">Iron-sulfur</keyword>
<evidence type="ECO:0000259" key="14">
    <source>
        <dbReference type="PROSITE" id="PS51379"/>
    </source>
</evidence>
<accession>A0A0U3GGS3</accession>
<keyword evidence="9" id="KW-0560">Oxidoreductase</keyword>
<dbReference type="GO" id="GO:0006099">
    <property type="term" value="P:tricarboxylic acid cycle"/>
    <property type="evidence" value="ECO:0007669"/>
    <property type="project" value="UniProtKB-KW"/>
</dbReference>
<dbReference type="GO" id="GO:0009055">
    <property type="term" value="F:electron transfer activity"/>
    <property type="evidence" value="ECO:0007669"/>
    <property type="project" value="InterPro"/>
</dbReference>
<dbReference type="GO" id="GO:0046872">
    <property type="term" value="F:metal ion binding"/>
    <property type="evidence" value="ECO:0007669"/>
    <property type="project" value="UniProtKB-KW"/>
</dbReference>
<evidence type="ECO:0000256" key="1">
    <source>
        <dbReference type="ARBA" id="ARBA00001927"/>
    </source>
</evidence>
<dbReference type="Proteomes" id="UP000057181">
    <property type="component" value="Chromosome"/>
</dbReference>
<dbReference type="AlphaFoldDB" id="A0A0U3GGS3"/>
<evidence type="ECO:0000256" key="4">
    <source>
        <dbReference type="ARBA" id="ARBA00012792"/>
    </source>
</evidence>
<evidence type="ECO:0000313" key="17">
    <source>
        <dbReference type="Proteomes" id="UP000057181"/>
    </source>
</evidence>
<dbReference type="EMBL" id="CP013254">
    <property type="protein sequence ID" value="ALU38579.1"/>
    <property type="molecule type" value="Genomic_DNA"/>
</dbReference>
<proteinExistence type="inferred from homology"/>
<evidence type="ECO:0000256" key="3">
    <source>
        <dbReference type="ARBA" id="ARBA00009433"/>
    </source>
</evidence>
<dbReference type="InterPro" id="IPR006058">
    <property type="entry name" value="2Fe2S_fd_BS"/>
</dbReference>
<dbReference type="GO" id="GO:0022904">
    <property type="term" value="P:respiratory electron transport chain"/>
    <property type="evidence" value="ECO:0007669"/>
    <property type="project" value="TreeGrafter"/>
</dbReference>
<dbReference type="EMBL" id="BJZR01000094">
    <property type="protein sequence ID" value="GEO93214.1"/>
    <property type="molecule type" value="Genomic_DNA"/>
</dbReference>
<dbReference type="InterPro" id="IPR017896">
    <property type="entry name" value="4Fe4S_Fe-S-bd"/>
</dbReference>
<dbReference type="GO" id="GO:0051538">
    <property type="term" value="F:3 iron, 4 sulfur cluster binding"/>
    <property type="evidence" value="ECO:0007669"/>
    <property type="project" value="UniProtKB-KW"/>
</dbReference>
<dbReference type="SUPFAM" id="SSF54292">
    <property type="entry name" value="2Fe-2S ferredoxin-like"/>
    <property type="match status" value="1"/>
</dbReference>
<evidence type="ECO:0000256" key="7">
    <source>
        <dbReference type="ARBA" id="ARBA00022714"/>
    </source>
</evidence>
<dbReference type="Pfam" id="PF13085">
    <property type="entry name" value="Fer2_3"/>
    <property type="match status" value="1"/>
</dbReference>
<dbReference type="SUPFAM" id="SSF46548">
    <property type="entry name" value="alpha-helical ferredoxin"/>
    <property type="match status" value="1"/>
</dbReference>
<evidence type="ECO:0000256" key="2">
    <source>
        <dbReference type="ARBA" id="ARBA00001966"/>
    </source>
</evidence>
<keyword evidence="12" id="KW-0003">3Fe-4S</keyword>
<dbReference type="GO" id="GO:0051539">
    <property type="term" value="F:4 iron, 4 sulfur cluster binding"/>
    <property type="evidence" value="ECO:0007669"/>
    <property type="project" value="UniProtKB-KW"/>
</dbReference>
<protein>
    <recommendedName>
        <fullName evidence="4">succinate dehydrogenase</fullName>
        <ecNumber evidence="4">1.3.5.1</ecNumber>
    </recommendedName>
</protein>
<dbReference type="InterPro" id="IPR025192">
    <property type="entry name" value="Succ_DH/fum_Rdtase_N"/>
</dbReference>
<keyword evidence="8" id="KW-0479">Metal-binding</keyword>
<keyword evidence="6" id="KW-0816">Tricarboxylic acid cycle</keyword>
<comment type="cofactor">
    <cofactor evidence="1">
        <name>[3Fe-4S] cluster</name>
        <dbReference type="ChEBI" id="CHEBI:21137"/>
    </cofactor>
</comment>
<dbReference type="NCBIfam" id="TIGR00384">
    <property type="entry name" value="dhsB"/>
    <property type="match status" value="1"/>
</dbReference>
<dbReference type="EC" id="1.3.5.1" evidence="4"/>
<dbReference type="Proteomes" id="UP000321155">
    <property type="component" value="Unassembled WGS sequence"/>
</dbReference>
<evidence type="ECO:0000313" key="18">
    <source>
        <dbReference type="Proteomes" id="UP000321155"/>
    </source>
</evidence>
<dbReference type="Gene3D" id="3.10.20.30">
    <property type="match status" value="1"/>
</dbReference>
<keyword evidence="10" id="KW-0408">Iron</keyword>
<dbReference type="InterPro" id="IPR004489">
    <property type="entry name" value="Succ_DH/fum_Rdtase_Fe-S"/>
</dbReference>
<evidence type="ECO:0000256" key="13">
    <source>
        <dbReference type="ARBA" id="ARBA00034078"/>
    </source>
</evidence>
<dbReference type="STRING" id="446860.AS188_01105"/>
<dbReference type="Pfam" id="PF13183">
    <property type="entry name" value="Fer4_8"/>
    <property type="match status" value="1"/>
</dbReference>
<dbReference type="InterPro" id="IPR017900">
    <property type="entry name" value="4Fe4S_Fe_S_CS"/>
</dbReference>
<name>A0A0U3GGS3_9MICC</name>
<dbReference type="PANTHER" id="PTHR11921:SF41">
    <property type="entry name" value="SUCCINATE DEHYDROGENASE"/>
    <property type="match status" value="1"/>
</dbReference>
<dbReference type="RefSeq" id="WP_058857293.1">
    <property type="nucleotide sequence ID" value="NZ_BJZR01000094.1"/>
</dbReference>
<evidence type="ECO:0000313" key="15">
    <source>
        <dbReference type="EMBL" id="ALU38579.1"/>
    </source>
</evidence>
<reference evidence="15 17" key="1">
    <citation type="submission" date="2015-11" db="EMBL/GenBank/DDBJ databases">
        <title>Complete Genome Sequence of Kocuria flava strain HO-9041.</title>
        <authorList>
            <person name="Zhou M."/>
            <person name="Dai J."/>
        </authorList>
    </citation>
    <scope>NUCLEOTIDE SEQUENCE [LARGE SCALE GENOMIC DNA]</scope>
    <source>
        <strain evidence="15 17">HO-9041</strain>
    </source>
</reference>
<organism evidence="15 17">
    <name type="scientific">Kocuria flava</name>
    <dbReference type="NCBI Taxonomy" id="446860"/>
    <lineage>
        <taxon>Bacteria</taxon>
        <taxon>Bacillati</taxon>
        <taxon>Actinomycetota</taxon>
        <taxon>Actinomycetes</taxon>
        <taxon>Micrococcales</taxon>
        <taxon>Micrococcaceae</taxon>
        <taxon>Kocuria</taxon>
    </lineage>
</organism>
<dbReference type="OrthoDB" id="9804391at2"/>
<evidence type="ECO:0000313" key="16">
    <source>
        <dbReference type="EMBL" id="GEO93214.1"/>
    </source>
</evidence>
<evidence type="ECO:0000256" key="10">
    <source>
        <dbReference type="ARBA" id="ARBA00023004"/>
    </source>
</evidence>
<dbReference type="InterPro" id="IPR009051">
    <property type="entry name" value="Helical_ferredxn"/>
</dbReference>
<dbReference type="Gene3D" id="1.10.1060.10">
    <property type="entry name" value="Alpha-helical ferredoxin"/>
    <property type="match status" value="1"/>
</dbReference>
<dbReference type="PROSITE" id="PS51379">
    <property type="entry name" value="4FE4S_FER_2"/>
    <property type="match status" value="1"/>
</dbReference>
<reference evidence="16 18" key="2">
    <citation type="submission" date="2019-07" db="EMBL/GenBank/DDBJ databases">
        <title>Whole genome shotgun sequence of Kocuria flava NBRC 107626.</title>
        <authorList>
            <person name="Hosoyama A."/>
            <person name="Uohara A."/>
            <person name="Ohji S."/>
            <person name="Ichikawa N."/>
        </authorList>
    </citation>
    <scope>NUCLEOTIDE SEQUENCE [LARGE SCALE GENOMIC DNA]</scope>
    <source>
        <strain evidence="16 18">NBRC 107626</strain>
    </source>
</reference>
<keyword evidence="18" id="KW-1185">Reference proteome</keyword>
<dbReference type="KEGG" id="kfv:AS188_01105"/>
<dbReference type="PROSITE" id="PS00197">
    <property type="entry name" value="2FE2S_FER_1"/>
    <property type="match status" value="1"/>
</dbReference>
<dbReference type="PROSITE" id="PS00198">
    <property type="entry name" value="4FE4S_FER_1"/>
    <property type="match status" value="1"/>
</dbReference>
<evidence type="ECO:0000256" key="6">
    <source>
        <dbReference type="ARBA" id="ARBA00022532"/>
    </source>
</evidence>
<dbReference type="InterPro" id="IPR012675">
    <property type="entry name" value="Beta-grasp_dom_sf"/>
</dbReference>
<evidence type="ECO:0000256" key="9">
    <source>
        <dbReference type="ARBA" id="ARBA00023002"/>
    </source>
</evidence>
<dbReference type="GO" id="GO:0051537">
    <property type="term" value="F:2 iron, 2 sulfur cluster binding"/>
    <property type="evidence" value="ECO:0007669"/>
    <property type="project" value="UniProtKB-KW"/>
</dbReference>
<dbReference type="NCBIfam" id="NF005746">
    <property type="entry name" value="PRK07570.1"/>
    <property type="match status" value="1"/>
</dbReference>
<sequence length="250" mass="27117">MRLTLEIWRQESPETDGQFVAYQVDDASAEMSLLELLDRLNDQLVEDGQEPVAFDSDCREGICGTCGITVNDQPHGPVPNTPSCRQHLRSYQDGDHLRLEPFRSNAFPVLHDLIVDRSALDRIIASGGFIAVDVGTAPDADAQPVPFRTAEKALDFAACIQCGACIAACPNGSSHLFTGSLLEHLATLPQGRPERGRRARSVAQTADEEFGPCSIYGECAEVCPAGIPLSAISAVNRETLRSRLRGNRDN</sequence>
<keyword evidence="5" id="KW-0004">4Fe-4S</keyword>
<dbReference type="PANTHER" id="PTHR11921">
    <property type="entry name" value="SUCCINATE DEHYDROGENASE IRON-SULFUR PROTEIN"/>
    <property type="match status" value="1"/>
</dbReference>
<gene>
    <name evidence="15" type="ORF">AS188_01105</name>
    <name evidence="16" type="ORF">KFL01_25200</name>
</gene>
<keyword evidence="7" id="KW-0001">2Fe-2S</keyword>
<evidence type="ECO:0000256" key="5">
    <source>
        <dbReference type="ARBA" id="ARBA00022485"/>
    </source>
</evidence>